<dbReference type="EC" id="4.2.1.8" evidence="7"/>
<organism evidence="11 12">
    <name type="scientific">Natronomicrosphaera hydrolytica</name>
    <dbReference type="NCBI Taxonomy" id="3242702"/>
    <lineage>
        <taxon>Bacteria</taxon>
        <taxon>Pseudomonadati</taxon>
        <taxon>Planctomycetota</taxon>
        <taxon>Phycisphaerae</taxon>
        <taxon>Phycisphaerales</taxon>
        <taxon>Phycisphaeraceae</taxon>
        <taxon>Natronomicrosphaera</taxon>
    </lineage>
</organism>
<protein>
    <recommendedName>
        <fullName evidence="7">mannonate dehydratase</fullName>
        <ecNumber evidence="7">4.2.1.8</ecNumber>
    </recommendedName>
</protein>
<sequence>MTHAVVKAQPQLTGLGPPWEAGVLRTLQARFADAGITLLGLEGDPFDMSRIKRGEPGRDEDFDRYRQMLGHMGELGLKLLCYNFMLRPKTAEHDWHRTDVSVPLRGGSLTTRFELTKLPVADELELSHDELWSNYQAFLKAVLPAAEQADVTLALHPDDPPLPQLGSVPRLFGSVEAFDRAYQLAPSRHNAVTFCQANFKLMGCDLEATVRRFAEQGRLAFVHVRDVEGSADAFTETWHDEGPTDMPAMLKLYHDVGFAGPLRDDHVPTMHGENPDIPGYASLGHLFAVGYLKGIFQTHRTPYT</sequence>
<dbReference type="RefSeq" id="WP_425346859.1">
    <property type="nucleotide sequence ID" value="NZ_JBGUBD010000013.1"/>
</dbReference>
<comment type="cofactor">
    <cofactor evidence="2">
        <name>Mn(2+)</name>
        <dbReference type="ChEBI" id="CHEBI:29035"/>
    </cofactor>
</comment>
<evidence type="ECO:0000256" key="2">
    <source>
        <dbReference type="ARBA" id="ARBA00001936"/>
    </source>
</evidence>
<comment type="function">
    <text evidence="4">Catalyzes the dehydration of D-mannonate.</text>
</comment>
<dbReference type="PANTHER" id="PTHR30387:SF2">
    <property type="entry name" value="MANNONATE DEHYDRATASE"/>
    <property type="match status" value="1"/>
</dbReference>
<dbReference type="Proteomes" id="UP001575105">
    <property type="component" value="Unassembled WGS sequence"/>
</dbReference>
<comment type="cofactor">
    <cofactor evidence="3">
        <name>Fe(2+)</name>
        <dbReference type="ChEBI" id="CHEBI:29033"/>
    </cofactor>
</comment>
<comment type="catalytic activity">
    <reaction evidence="1">
        <text>D-mannonate = 2-dehydro-3-deoxy-D-gluconate + H2O</text>
        <dbReference type="Rhea" id="RHEA:20097"/>
        <dbReference type="ChEBI" id="CHEBI:15377"/>
        <dbReference type="ChEBI" id="CHEBI:17767"/>
        <dbReference type="ChEBI" id="CHEBI:57990"/>
        <dbReference type="EC" id="4.2.1.8"/>
    </reaction>
</comment>
<keyword evidence="10 11" id="KW-0456">Lyase</keyword>
<evidence type="ECO:0000313" key="12">
    <source>
        <dbReference type="Proteomes" id="UP001575105"/>
    </source>
</evidence>
<comment type="pathway">
    <text evidence="5">Carbohydrate metabolism; pentose and glucuronate interconversion.</text>
</comment>
<dbReference type="Pfam" id="PF03786">
    <property type="entry name" value="UxuA"/>
    <property type="match status" value="2"/>
</dbReference>
<reference evidence="11 12" key="1">
    <citation type="submission" date="2024-08" db="EMBL/GenBank/DDBJ databases">
        <title>Whole-genome sequencing of halo(alkali)philic microorganisms from hypersaline lakes.</title>
        <authorList>
            <person name="Sorokin D.Y."/>
            <person name="Merkel A.Y."/>
            <person name="Messina E."/>
            <person name="Yakimov M."/>
        </authorList>
    </citation>
    <scope>NUCLEOTIDE SEQUENCE [LARGE SCALE GENOMIC DNA]</scope>
    <source>
        <strain evidence="11 12">AB-hyl4</strain>
    </source>
</reference>
<evidence type="ECO:0000256" key="3">
    <source>
        <dbReference type="ARBA" id="ARBA00001954"/>
    </source>
</evidence>
<keyword evidence="12" id="KW-1185">Reference proteome</keyword>
<comment type="caution">
    <text evidence="11">The sequence shown here is derived from an EMBL/GenBank/DDBJ whole genome shotgun (WGS) entry which is preliminary data.</text>
</comment>
<evidence type="ECO:0000256" key="6">
    <source>
        <dbReference type="ARBA" id="ARBA00007389"/>
    </source>
</evidence>
<evidence type="ECO:0000256" key="8">
    <source>
        <dbReference type="ARBA" id="ARBA00023004"/>
    </source>
</evidence>
<evidence type="ECO:0000256" key="4">
    <source>
        <dbReference type="ARBA" id="ARBA00002713"/>
    </source>
</evidence>
<dbReference type="PANTHER" id="PTHR30387">
    <property type="entry name" value="MANNONATE DEHYDRATASE"/>
    <property type="match status" value="1"/>
</dbReference>
<keyword evidence="9" id="KW-0464">Manganese</keyword>
<evidence type="ECO:0000256" key="5">
    <source>
        <dbReference type="ARBA" id="ARBA00004892"/>
    </source>
</evidence>
<evidence type="ECO:0000256" key="7">
    <source>
        <dbReference type="ARBA" id="ARBA00012927"/>
    </source>
</evidence>
<dbReference type="GO" id="GO:0008927">
    <property type="term" value="F:mannonate dehydratase activity"/>
    <property type="evidence" value="ECO:0007669"/>
    <property type="project" value="UniProtKB-EC"/>
</dbReference>
<dbReference type="Gene3D" id="3.20.20.150">
    <property type="entry name" value="Divalent-metal-dependent TIM barrel enzymes"/>
    <property type="match status" value="1"/>
</dbReference>
<dbReference type="InterPro" id="IPR004628">
    <property type="entry name" value="Man_deHydtase"/>
</dbReference>
<name>A0ABV4UBV6_9BACT</name>
<comment type="similarity">
    <text evidence="6">Belongs to the mannonate dehydratase family.</text>
</comment>
<gene>
    <name evidence="11" type="ORF">ACERK3_16740</name>
</gene>
<proteinExistence type="inferred from homology"/>
<evidence type="ECO:0000256" key="9">
    <source>
        <dbReference type="ARBA" id="ARBA00023211"/>
    </source>
</evidence>
<dbReference type="SUPFAM" id="SSF51658">
    <property type="entry name" value="Xylose isomerase-like"/>
    <property type="match status" value="1"/>
</dbReference>
<accession>A0ABV4UBV6</accession>
<evidence type="ECO:0000313" key="11">
    <source>
        <dbReference type="EMBL" id="MFA9479933.1"/>
    </source>
</evidence>
<dbReference type="InterPro" id="IPR036237">
    <property type="entry name" value="Xyl_isomerase-like_sf"/>
</dbReference>
<dbReference type="EMBL" id="JBGUBD010000013">
    <property type="protein sequence ID" value="MFA9479933.1"/>
    <property type="molecule type" value="Genomic_DNA"/>
</dbReference>
<evidence type="ECO:0000256" key="10">
    <source>
        <dbReference type="ARBA" id="ARBA00023239"/>
    </source>
</evidence>
<keyword evidence="8" id="KW-0408">Iron</keyword>
<evidence type="ECO:0000256" key="1">
    <source>
        <dbReference type="ARBA" id="ARBA00001794"/>
    </source>
</evidence>